<dbReference type="Gene3D" id="3.40.50.300">
    <property type="entry name" value="P-loop containing nucleotide triphosphate hydrolases"/>
    <property type="match status" value="1"/>
</dbReference>
<proteinExistence type="predicted"/>
<reference evidence="2" key="1">
    <citation type="submission" date="2018-05" db="EMBL/GenBank/DDBJ databases">
        <authorList>
            <person name="You S."/>
        </authorList>
    </citation>
    <scope>NUCLEOTIDE SEQUENCE [LARGE SCALE GENOMIC DNA]</scope>
</reference>
<evidence type="ECO:0000313" key="2">
    <source>
        <dbReference type="Proteomes" id="UP000257648"/>
    </source>
</evidence>
<evidence type="ECO:0008006" key="3">
    <source>
        <dbReference type="Google" id="ProtNLM"/>
    </source>
</evidence>
<dbReference type="GeneID" id="55001842"/>
<dbReference type="GO" id="GO:0008146">
    <property type="term" value="F:sulfotransferase activity"/>
    <property type="evidence" value="ECO:0007669"/>
    <property type="project" value="InterPro"/>
</dbReference>
<dbReference type="SUPFAM" id="SSF52540">
    <property type="entry name" value="P-loop containing nucleoside triphosphate hydrolases"/>
    <property type="match status" value="1"/>
</dbReference>
<sequence>MGLASTKNISIHHVHIPRTGGTYINELFKMNDLILDYFWGTEWPNTDEMILSEKVDETTNFLRSDTFMGIDVRFLHNPMYFELSDDFKNVDHRFAVVRDPYDRFISALACSCLSSEQNYNLPRVLKDLEDRDYFFKFMKIMREKIIYRTNFFRPMVEFITEDTKIYKFENGLYENFLNWFEENFNIKLLDGNADGKWIDYNLFREYGDSIKGEILEGIEINPVIREYVKEYYAADYERFGY</sequence>
<dbReference type="EMBL" id="MH412654">
    <property type="protein sequence ID" value="AXQ70461.1"/>
    <property type="molecule type" value="Genomic_DNA"/>
</dbReference>
<dbReference type="KEGG" id="vg:55001842"/>
<protein>
    <recommendedName>
        <fullName evidence="3">Sulfotransferase family protein</fullName>
    </recommendedName>
</protein>
<accession>A0A385EF11</accession>
<evidence type="ECO:0000313" key="1">
    <source>
        <dbReference type="EMBL" id="AXQ70461.1"/>
    </source>
</evidence>
<dbReference type="InterPro" id="IPR027417">
    <property type="entry name" value="P-loop_NTPase"/>
</dbReference>
<name>A0A385EF11_9CAUD</name>
<dbReference type="Pfam" id="PF03567">
    <property type="entry name" value="Sulfotransfer_2"/>
    <property type="match status" value="1"/>
</dbReference>
<dbReference type="RefSeq" id="YP_009810820.1">
    <property type="nucleotide sequence ID" value="NC_048049.1"/>
</dbReference>
<keyword evidence="2" id="KW-1185">Reference proteome</keyword>
<organism evidence="1 2">
    <name type="scientific">Synechococcus phage S-T4</name>
    <dbReference type="NCBI Taxonomy" id="2268578"/>
    <lineage>
        <taxon>Viruses</taxon>
        <taxon>Duplodnaviria</taxon>
        <taxon>Heunggongvirae</taxon>
        <taxon>Uroviricota</taxon>
        <taxon>Caudoviricetes</taxon>
        <taxon>Pantevenvirales</taxon>
        <taxon>Kyanoviridae</taxon>
        <taxon>Tamkungvirus</taxon>
        <taxon>Tamkungvirus ST4</taxon>
    </lineage>
</organism>
<dbReference type="Proteomes" id="UP000257648">
    <property type="component" value="Segment"/>
</dbReference>
<dbReference type="InterPro" id="IPR005331">
    <property type="entry name" value="Sulfotransferase"/>
</dbReference>
<dbReference type="GO" id="GO:0016020">
    <property type="term" value="C:membrane"/>
    <property type="evidence" value="ECO:0007669"/>
    <property type="project" value="InterPro"/>
</dbReference>